<proteinExistence type="predicted"/>
<feature type="transmembrane region" description="Helical" evidence="2">
    <location>
        <begin position="181"/>
        <end position="207"/>
    </location>
</feature>
<keyword evidence="2" id="KW-0812">Transmembrane</keyword>
<organism evidence="3 4">
    <name type="scientific">Sphenostylis stenocarpa</name>
    <dbReference type="NCBI Taxonomy" id="92480"/>
    <lineage>
        <taxon>Eukaryota</taxon>
        <taxon>Viridiplantae</taxon>
        <taxon>Streptophyta</taxon>
        <taxon>Embryophyta</taxon>
        <taxon>Tracheophyta</taxon>
        <taxon>Spermatophyta</taxon>
        <taxon>Magnoliopsida</taxon>
        <taxon>eudicotyledons</taxon>
        <taxon>Gunneridae</taxon>
        <taxon>Pentapetalae</taxon>
        <taxon>rosids</taxon>
        <taxon>fabids</taxon>
        <taxon>Fabales</taxon>
        <taxon>Fabaceae</taxon>
        <taxon>Papilionoideae</taxon>
        <taxon>50 kb inversion clade</taxon>
        <taxon>NPAAA clade</taxon>
        <taxon>indigoferoid/millettioid clade</taxon>
        <taxon>Phaseoleae</taxon>
        <taxon>Sphenostylis</taxon>
    </lineage>
</organism>
<dbReference type="PANTHER" id="PTHR31133">
    <property type="entry name" value="MEMBRANE PROTEIN"/>
    <property type="match status" value="1"/>
</dbReference>
<evidence type="ECO:0008006" key="5">
    <source>
        <dbReference type="Google" id="ProtNLM"/>
    </source>
</evidence>
<dbReference type="PANTHER" id="PTHR31133:SF11">
    <property type="entry name" value="STEROID NUCLEAR RECEPTOR, LIGAND-BINDING"/>
    <property type="match status" value="1"/>
</dbReference>
<gene>
    <name evidence="3" type="ORF">AYBTSS11_LOCUS215</name>
</gene>
<keyword evidence="4" id="KW-1185">Reference proteome</keyword>
<feature type="region of interest" description="Disordered" evidence="1">
    <location>
        <begin position="393"/>
        <end position="418"/>
    </location>
</feature>
<name>A0AA86RYB1_9FABA</name>
<feature type="compositionally biased region" description="Polar residues" evidence="1">
    <location>
        <begin position="397"/>
        <end position="410"/>
    </location>
</feature>
<keyword evidence="2" id="KW-1133">Transmembrane helix</keyword>
<dbReference type="InterPro" id="IPR040229">
    <property type="entry name" value="At3g27390-like"/>
</dbReference>
<dbReference type="Proteomes" id="UP001189624">
    <property type="component" value="Chromosome 1"/>
</dbReference>
<dbReference type="AlphaFoldDB" id="A0AA86RYB1"/>
<evidence type="ECO:0000256" key="1">
    <source>
        <dbReference type="SAM" id="MobiDB-lite"/>
    </source>
</evidence>
<protein>
    <recommendedName>
        <fullName evidence="5">Steroid nuclear receptor ligand-binding</fullName>
    </recommendedName>
</protein>
<feature type="transmembrane region" description="Helical" evidence="2">
    <location>
        <begin position="228"/>
        <end position="247"/>
    </location>
</feature>
<accession>A0AA86RYB1</accession>
<reference evidence="3" key="1">
    <citation type="submission" date="2023-10" db="EMBL/GenBank/DDBJ databases">
        <authorList>
            <person name="Domelevo Entfellner J.-B."/>
        </authorList>
    </citation>
    <scope>NUCLEOTIDE SEQUENCE</scope>
</reference>
<keyword evidence="2" id="KW-0472">Membrane</keyword>
<evidence type="ECO:0000313" key="4">
    <source>
        <dbReference type="Proteomes" id="UP001189624"/>
    </source>
</evidence>
<feature type="transmembrane region" description="Helical" evidence="2">
    <location>
        <begin position="79"/>
        <end position="102"/>
    </location>
</feature>
<evidence type="ECO:0000256" key="2">
    <source>
        <dbReference type="SAM" id="Phobius"/>
    </source>
</evidence>
<evidence type="ECO:0000313" key="3">
    <source>
        <dbReference type="EMBL" id="CAJ1785627.1"/>
    </source>
</evidence>
<sequence length="692" mass="77731">MEPPTGFCASLWSFIRFLPYFVGLLLLGNIKGILFCPLICIIIATGNTAIILALWTAHAVWTYYCVVRAKQFGPLLKLLICLCVLPVLLVLWPMIGILGSILGGAAYGFLSPIFATFEAVEEGKDDKLYHCFIDGTWSTIEKSCMVVRDVKDVAFYSYFSVMDDLRQKGPPDAKYYEIRLLYIPGALIAAVIGIIVDVPVISLVALCKGPYMLFKGWHRLFHDLIGREGPFLETICVPFAGLAILMWPLAVGGAVFASMLASFFLGAYAGIIAYQVSPHIFSLPTCTILLLTSNFRPYVGCYAQFQTRLQFRHASRYNCQQSAIITNTFRERELKIYLAVELCCNCKLDMMESSFKFGLSYVVAALAIYDEYSNDILDMPEGTCFPRPQFQREVDSSQRTFNSDSTSRPNSFRKAPSRSTSMKNIAELKSFELFDGLFKECYRVGEKMVSEGLITGKDIEEARSGKGSRVISIGLPAYCLVQGLLRSAKLNSMGILISDDTELTTTNRPREKFFDWFLNPLLIIKEQIKAENLSASEEDYLCKLVLLSGDAERLKTSAVGPAPESEVKRAELEALARRYLKSFCNMILVKTEFGEYNRGFVPMIDVKIFSLIFVSILKHRLQGITKSMSRFLTFKRRFDDLVKSLSDDQKREGPRMSRSKSAFARLVSFKSFKGTRNGSSHGSHVVRDEENS</sequence>
<dbReference type="Gramene" id="rna-AYBTSS11_LOCUS215">
    <property type="protein sequence ID" value="CAJ1785627.1"/>
    <property type="gene ID" value="gene-AYBTSS11_LOCUS215"/>
</dbReference>
<dbReference type="EMBL" id="OY731398">
    <property type="protein sequence ID" value="CAJ1785627.1"/>
    <property type="molecule type" value="Genomic_DNA"/>
</dbReference>